<sequence>MSTPEAVKKLSPEDIHDLAKHLEKSLHKHKEELHEQISGHLKTLKGDVQDHENKIPTSCKFYGFLILTAFSVASYFFGRKSAE</sequence>
<keyword evidence="1" id="KW-0812">Transmembrane</keyword>
<evidence type="ECO:0000256" key="1">
    <source>
        <dbReference type="SAM" id="Phobius"/>
    </source>
</evidence>
<dbReference type="RefSeq" id="WP_146887231.1">
    <property type="nucleotide sequence ID" value="NZ_BJYG01000014.1"/>
</dbReference>
<protein>
    <submittedName>
        <fullName evidence="2">Uncharacterized protein</fullName>
    </submittedName>
</protein>
<keyword evidence="1" id="KW-0472">Membrane</keyword>
<dbReference type="AlphaFoldDB" id="A0A511XJB0"/>
<reference evidence="2 3" key="1">
    <citation type="submission" date="2019-07" db="EMBL/GenBank/DDBJ databases">
        <title>Whole genome shotgun sequence of Acetobacter oeni NBRC 105207.</title>
        <authorList>
            <person name="Hosoyama A."/>
            <person name="Uohara A."/>
            <person name="Ohji S."/>
            <person name="Ichikawa N."/>
        </authorList>
    </citation>
    <scope>NUCLEOTIDE SEQUENCE [LARGE SCALE GENOMIC DNA]</scope>
    <source>
        <strain evidence="2 3">NBRC 105207</strain>
    </source>
</reference>
<evidence type="ECO:0000313" key="3">
    <source>
        <dbReference type="Proteomes" id="UP000321746"/>
    </source>
</evidence>
<dbReference type="EMBL" id="BJYG01000014">
    <property type="protein sequence ID" value="GEN63040.1"/>
    <property type="molecule type" value="Genomic_DNA"/>
</dbReference>
<dbReference type="Proteomes" id="UP000321746">
    <property type="component" value="Unassembled WGS sequence"/>
</dbReference>
<comment type="caution">
    <text evidence="2">The sequence shown here is derived from an EMBL/GenBank/DDBJ whole genome shotgun (WGS) entry which is preliminary data.</text>
</comment>
<evidence type="ECO:0000313" key="2">
    <source>
        <dbReference type="EMBL" id="GEN63040.1"/>
    </source>
</evidence>
<keyword evidence="3" id="KW-1185">Reference proteome</keyword>
<dbReference type="OrthoDB" id="7223126at2"/>
<organism evidence="2 3">
    <name type="scientific">Acetobacter oeni</name>
    <dbReference type="NCBI Taxonomy" id="304077"/>
    <lineage>
        <taxon>Bacteria</taxon>
        <taxon>Pseudomonadati</taxon>
        <taxon>Pseudomonadota</taxon>
        <taxon>Alphaproteobacteria</taxon>
        <taxon>Acetobacterales</taxon>
        <taxon>Acetobacteraceae</taxon>
        <taxon>Acetobacter</taxon>
    </lineage>
</organism>
<accession>A0A511XJB0</accession>
<proteinExistence type="predicted"/>
<keyword evidence="1" id="KW-1133">Transmembrane helix</keyword>
<feature type="transmembrane region" description="Helical" evidence="1">
    <location>
        <begin position="61"/>
        <end position="78"/>
    </location>
</feature>
<name>A0A511XJB0_9PROT</name>
<gene>
    <name evidence="2" type="ORF">AOE01nite_12640</name>
</gene>